<dbReference type="AlphaFoldDB" id="A0A1Z1MGE1"/>
<dbReference type="EMBL" id="MF101435">
    <property type="protein sequence ID" value="ARW64959.1"/>
    <property type="molecule type" value="Genomic_DNA"/>
</dbReference>
<proteinExistence type="predicted"/>
<organism evidence="1">
    <name type="scientific">Polysiphonia sertularioides</name>
    <dbReference type="NCBI Taxonomy" id="945028"/>
    <lineage>
        <taxon>Eukaryota</taxon>
        <taxon>Rhodophyta</taxon>
        <taxon>Florideophyceae</taxon>
        <taxon>Rhodymeniophycidae</taxon>
        <taxon>Ceramiales</taxon>
        <taxon>Rhodomelaceae</taxon>
        <taxon>Polysiphonioideae</taxon>
        <taxon>Polysiphonia</taxon>
    </lineage>
</organism>
<keyword evidence="1" id="KW-0150">Chloroplast</keyword>
<accession>A0A1Z1MGE1</accession>
<geneLocation type="chloroplast" evidence="1"/>
<protein>
    <submittedName>
        <fullName evidence="1">Uncharacterized protein</fullName>
    </submittedName>
</protein>
<reference evidence="1" key="1">
    <citation type="journal article" date="2017" name="J. Phycol.">
        <title>Analysis of chloroplast genomes and a supermatrix inform reclassification of the Rhodomelaceae (Rhodophyta).</title>
        <authorList>
            <person name="Diaz-Tapia P."/>
            <person name="Maggs C.A."/>
            <person name="West J.A."/>
            <person name="Verbruggen H."/>
        </authorList>
    </citation>
    <scope>NUCLEOTIDE SEQUENCE</scope>
    <source>
        <strain evidence="1">PD0001</strain>
    </source>
</reference>
<name>A0A1Z1MGE1_9FLOR</name>
<gene>
    <name evidence="1" type="primary">ycf58</name>
</gene>
<sequence>MRKEDLFLRYVNGSWSKQERLIIFSNKNHMTLNGNLNFEHDYRKKSRMAETNIVIAESDGQKLNYTNSILYCTNLSHKNDRDYFVIKLKGKYLLKIRHVNIKLDLVSKEYIYIVNKKIIVSVMILLDYNKRYLGIKTSSYIKLRELIKSPKISSF</sequence>
<keyword evidence="1" id="KW-0934">Plastid</keyword>
<evidence type="ECO:0000313" key="1">
    <source>
        <dbReference type="EMBL" id="ARW64959.1"/>
    </source>
</evidence>